<dbReference type="InterPro" id="IPR020472">
    <property type="entry name" value="WD40_PAC1"/>
</dbReference>
<keyword evidence="3 13" id="KW-0813">Transport</keyword>
<dbReference type="InterPro" id="IPR036322">
    <property type="entry name" value="WD40_repeat_dom_sf"/>
</dbReference>
<dbReference type="EMBL" id="MPUH01000001">
    <property type="protein sequence ID" value="OMJ96338.1"/>
    <property type="molecule type" value="Genomic_DNA"/>
</dbReference>
<evidence type="ECO:0000256" key="6">
    <source>
        <dbReference type="ARBA" id="ARBA00022737"/>
    </source>
</evidence>
<keyword evidence="18" id="KW-1185">Reference proteome</keyword>
<evidence type="ECO:0000256" key="5">
    <source>
        <dbReference type="ARBA" id="ARBA00022574"/>
    </source>
</evidence>
<reference evidence="17 18" key="1">
    <citation type="submission" date="2016-11" db="EMBL/GenBank/DDBJ databases">
        <title>The macronuclear genome of Stentor coeruleus: a giant cell with tiny introns.</title>
        <authorList>
            <person name="Slabodnick M."/>
            <person name="Ruby J.G."/>
            <person name="Reiff S.B."/>
            <person name="Swart E.C."/>
            <person name="Gosai S."/>
            <person name="Prabakaran S."/>
            <person name="Witkowska E."/>
            <person name="Larue G.E."/>
            <person name="Fisher S."/>
            <person name="Freeman R.M."/>
            <person name="Gunawardena J."/>
            <person name="Chu W."/>
            <person name="Stover N.A."/>
            <person name="Gregory B.D."/>
            <person name="Nowacki M."/>
            <person name="Derisi J."/>
            <person name="Roy S.W."/>
            <person name="Marshall W.F."/>
            <person name="Sood P."/>
        </authorList>
    </citation>
    <scope>NUCLEOTIDE SEQUENCE [LARGE SCALE GENOMIC DNA]</scope>
    <source>
        <strain evidence="17">WM001</strain>
    </source>
</reference>
<comment type="caution">
    <text evidence="17">The sequence shown here is derived from an EMBL/GenBank/DDBJ whole genome shotgun (WGS) entry which is preliminary data.</text>
</comment>
<feature type="repeat" description="WD" evidence="14">
    <location>
        <begin position="95"/>
        <end position="127"/>
    </location>
</feature>
<dbReference type="PANTHER" id="PTHR19876:SF2">
    <property type="entry name" value="COATOMER SUBUNIT BETA"/>
    <property type="match status" value="1"/>
</dbReference>
<comment type="function">
    <text evidence="12 13">The coatomer is a cytosolic protein complex that binds to dilysine motifs and reversibly associates with Golgi non-clathrin-coated vesicles, which further mediate biosynthetic protein transport from the ER, via the Golgi up to the trans Golgi network. Coatomer complex is required for budding from Golgi membranes, and is essential for the retrograde Golgi-to-ER transport of dilysine-tagged proteins.</text>
</comment>
<evidence type="ECO:0000256" key="1">
    <source>
        <dbReference type="ARBA" id="ARBA00004347"/>
    </source>
</evidence>
<feature type="repeat" description="WD" evidence="14">
    <location>
        <begin position="226"/>
        <end position="267"/>
    </location>
</feature>
<dbReference type="InterPro" id="IPR050844">
    <property type="entry name" value="Coatomer_complex_subunit"/>
</dbReference>
<keyword evidence="10 13" id="KW-0472">Membrane</keyword>
<dbReference type="GO" id="GO:0030126">
    <property type="term" value="C:COPI vesicle coat"/>
    <property type="evidence" value="ECO:0007669"/>
    <property type="project" value="TreeGrafter"/>
</dbReference>
<dbReference type="InterPro" id="IPR016453">
    <property type="entry name" value="COPB2"/>
</dbReference>
<keyword evidence="9 13" id="KW-0333">Golgi apparatus</keyword>
<evidence type="ECO:0000256" key="4">
    <source>
        <dbReference type="ARBA" id="ARBA00022490"/>
    </source>
</evidence>
<feature type="repeat" description="WD" evidence="14">
    <location>
        <begin position="182"/>
        <end position="225"/>
    </location>
</feature>
<evidence type="ECO:0000313" key="17">
    <source>
        <dbReference type="EMBL" id="OMJ96338.1"/>
    </source>
</evidence>
<dbReference type="CDD" id="cd00200">
    <property type="entry name" value="WD40"/>
    <property type="match status" value="1"/>
</dbReference>
<dbReference type="InterPro" id="IPR015943">
    <property type="entry name" value="WD40/YVTN_repeat-like_dom_sf"/>
</dbReference>
<comment type="similarity">
    <text evidence="2 13">Belongs to the WD repeat COPB2 family.</text>
</comment>
<dbReference type="PROSITE" id="PS50294">
    <property type="entry name" value="WD_REPEATS_REGION"/>
    <property type="match status" value="4"/>
</dbReference>
<dbReference type="SUPFAM" id="SSF50978">
    <property type="entry name" value="WD40 repeat-like"/>
    <property type="match status" value="1"/>
</dbReference>
<evidence type="ECO:0000256" key="2">
    <source>
        <dbReference type="ARBA" id="ARBA00010844"/>
    </source>
</evidence>
<dbReference type="GO" id="GO:0000139">
    <property type="term" value="C:Golgi membrane"/>
    <property type="evidence" value="ECO:0007669"/>
    <property type="project" value="UniProtKB-SubCell"/>
</dbReference>
<evidence type="ECO:0000256" key="10">
    <source>
        <dbReference type="ARBA" id="ARBA00023136"/>
    </source>
</evidence>
<organism evidence="17 18">
    <name type="scientific">Stentor coeruleus</name>
    <dbReference type="NCBI Taxonomy" id="5963"/>
    <lineage>
        <taxon>Eukaryota</taxon>
        <taxon>Sar</taxon>
        <taxon>Alveolata</taxon>
        <taxon>Ciliophora</taxon>
        <taxon>Postciliodesmatophora</taxon>
        <taxon>Heterotrichea</taxon>
        <taxon>Heterotrichida</taxon>
        <taxon>Stentoridae</taxon>
        <taxon>Stentor</taxon>
    </lineage>
</organism>
<dbReference type="CDD" id="cd22947">
    <property type="entry name" value="Coatomer_WDAD_beta-like"/>
    <property type="match status" value="1"/>
</dbReference>
<keyword evidence="8 13" id="KW-0653">Protein transport</keyword>
<keyword evidence="5 14" id="KW-0853">WD repeat</keyword>
<evidence type="ECO:0000256" key="7">
    <source>
        <dbReference type="ARBA" id="ARBA00022892"/>
    </source>
</evidence>
<protein>
    <recommendedName>
        <fullName evidence="13">Coatomer subunit beta'</fullName>
    </recommendedName>
</protein>
<feature type="domain" description="COPA/B second beta-propeller" evidence="15">
    <location>
        <begin position="318"/>
        <end position="570"/>
    </location>
</feature>
<evidence type="ECO:0000259" key="15">
    <source>
        <dbReference type="Pfam" id="PF04053"/>
    </source>
</evidence>
<keyword evidence="6" id="KW-0677">Repeat</keyword>
<dbReference type="OrthoDB" id="2150324at2759"/>
<dbReference type="PRINTS" id="PR00320">
    <property type="entry name" value="GPROTEINBRPT"/>
</dbReference>
<dbReference type="Proteomes" id="UP000187209">
    <property type="component" value="Unassembled WGS sequence"/>
</dbReference>
<dbReference type="SMART" id="SM00320">
    <property type="entry name" value="WD40"/>
    <property type="match status" value="6"/>
</dbReference>
<dbReference type="Pfam" id="PF23953">
    <property type="entry name" value="TPR_COPA_B"/>
    <property type="match status" value="1"/>
</dbReference>
<dbReference type="Pfam" id="PF00400">
    <property type="entry name" value="WD40"/>
    <property type="match status" value="5"/>
</dbReference>
<dbReference type="PANTHER" id="PTHR19876">
    <property type="entry name" value="COATOMER"/>
    <property type="match status" value="1"/>
</dbReference>
<sequence>MPLKLDIKKKLCSRSERVKCVEIHTQQPWVVAGLYNGNIIIYDYITQAVLKSFEVSNFPIRCAKFIPRMHWLIVGSDDKNIRVYNYNTLDKVKTFQAHDDYIRSVIVHPTLPYILTSSDDCMIKLWDWEKNWEQKQSYEGHGHYVMQIVFNPKDYTTFASASLDRTVKIWGITGTSNAHYSLIGHTQGVNCVEYYPGGDKPYIISGGDDMKIRVWDYQTKQCIHTLSGHHHNISSVIFHSDLPLIISTSEDSTVKLWHSSTFRLETTLNYGMERGWAQSCGNKLLAIGFDEGTMVLKLGSDEPLCSMTNTGYIIWVKNNEINSANLRVNECDLIDGEIVNLIVKETETCEFFPQYIKHSPNGRAFALCGDGDYVIKSSRAFRSQGYGSSQEFAWSSSGFGDFAIRLGNTVKILRDNEEKVSYKAPFTVENIFGGFLLAVKGDEYCDFVDWESGALIRRINISPRQIYWSESGKNVAIILEENFFILQFKHDAVGKTQVEDDGYPEAFELMFEILENINSGLWLSECFLFTTSNNKLNYCLGGKSMTLVTLDKKMFIIGYIPQQNRVYLMDCDRNVISFTIMLSFIEYQIAVVQEDFEKAEAIFPSIPENYHNKCAKFLDSLGYKEEAMAITTDKDHKFDLALQLSNLEEAYEIAQGDDQNDTKWKMVGDLALLGGNFDLAESCMAKSKDWNGLLLLYTSIAQGDKIRDLAETTIKEGKMNVAFVCYFLLKDTDKCIDCLIKSGRIPEAAFFARTYAPSRISDVVKMWKEYVSKYSKVTADSLTDPTEYLDKFPEIQLALKAEKTLKNFYSQSFGAENYATAMSVFDMDFLSLVAEDENIDIMQILSQPPECPDDPFESS</sequence>
<keyword evidence="4 13" id="KW-0963">Cytoplasm</keyword>
<dbReference type="Gene3D" id="2.130.10.10">
    <property type="entry name" value="YVTN repeat-like/Quinoprotein amine dehydrogenase"/>
    <property type="match status" value="1"/>
</dbReference>
<evidence type="ECO:0000256" key="14">
    <source>
        <dbReference type="PROSITE-ProRule" id="PRU00221"/>
    </source>
</evidence>
<evidence type="ECO:0000259" key="16">
    <source>
        <dbReference type="Pfam" id="PF23953"/>
    </source>
</evidence>
<dbReference type="PIRSF" id="PIRSF005567">
    <property type="entry name" value="Coatomer_beta'_subunit"/>
    <property type="match status" value="1"/>
</dbReference>
<dbReference type="GO" id="GO:0006888">
    <property type="term" value="P:endoplasmic reticulum to Golgi vesicle-mediated transport"/>
    <property type="evidence" value="ECO:0007669"/>
    <property type="project" value="TreeGrafter"/>
</dbReference>
<evidence type="ECO:0000256" key="9">
    <source>
        <dbReference type="ARBA" id="ARBA00023034"/>
    </source>
</evidence>
<comment type="subunit">
    <text evidence="13">Oligomeric complex that consists of at least the alpha, beta, beta', gamma, delta, epsilon and zeta subunits.</text>
</comment>
<comment type="subcellular location">
    <subcellularLocation>
        <location evidence="1 13">Cytoplasmic vesicle</location>
        <location evidence="1 13">COPI-coated vesicle membrane</location>
        <topology evidence="1 13">Peripheral membrane protein</topology>
        <orientation evidence="1 13">Cytoplasmic side</orientation>
    </subcellularLocation>
    <subcellularLocation>
        <location evidence="13">Golgi apparatus membrane</location>
        <topology evidence="13">Peripheral membrane protein</topology>
        <orientation evidence="13">Cytoplasmic side</orientation>
    </subcellularLocation>
    <text evidence="13">The coatomer is cytoplasmic or polymerized on the cytoplasmic side of the Golgi, as well as on the vesicles/buds originating from it.</text>
</comment>
<dbReference type="GO" id="GO:0006891">
    <property type="term" value="P:intra-Golgi vesicle-mediated transport"/>
    <property type="evidence" value="ECO:0007669"/>
    <property type="project" value="TreeGrafter"/>
</dbReference>
<dbReference type="GO" id="GO:0006890">
    <property type="term" value="P:retrograde vesicle-mediated transport, Golgi to endoplasmic reticulum"/>
    <property type="evidence" value="ECO:0007669"/>
    <property type="project" value="TreeGrafter"/>
</dbReference>
<dbReference type="AlphaFoldDB" id="A0A1R2D503"/>
<evidence type="ECO:0000313" key="18">
    <source>
        <dbReference type="Proteomes" id="UP000187209"/>
    </source>
</evidence>
<dbReference type="InterPro" id="IPR006692">
    <property type="entry name" value="Beta-prop_COPA/B_2nd"/>
</dbReference>
<evidence type="ECO:0000256" key="3">
    <source>
        <dbReference type="ARBA" id="ARBA00022448"/>
    </source>
</evidence>
<keyword evidence="11 13" id="KW-0968">Cytoplasmic vesicle</keyword>
<gene>
    <name evidence="17" type="ORF">SteCoe_76</name>
</gene>
<keyword evidence="7 13" id="KW-0931">ER-Golgi transport</keyword>
<dbReference type="GO" id="GO:0006886">
    <property type="term" value="P:intracellular protein transport"/>
    <property type="evidence" value="ECO:0007669"/>
    <property type="project" value="UniProtKB-UniRule"/>
</dbReference>
<evidence type="ECO:0000256" key="13">
    <source>
        <dbReference type="PIRNR" id="PIRNR005567"/>
    </source>
</evidence>
<feature type="domain" description="COPA/B TPR" evidence="16">
    <location>
        <begin position="587"/>
        <end position="768"/>
    </location>
</feature>
<dbReference type="InterPro" id="IPR001680">
    <property type="entry name" value="WD40_rpt"/>
</dbReference>
<dbReference type="FunFam" id="1.25.40.470:FF:000001">
    <property type="entry name" value="Coatomer subunit beta"/>
    <property type="match status" value="1"/>
</dbReference>
<feature type="repeat" description="WD" evidence="14">
    <location>
        <begin position="138"/>
        <end position="180"/>
    </location>
</feature>
<name>A0A1R2D503_9CILI</name>
<evidence type="ECO:0000256" key="8">
    <source>
        <dbReference type="ARBA" id="ARBA00022927"/>
    </source>
</evidence>
<dbReference type="GO" id="GO:0005198">
    <property type="term" value="F:structural molecule activity"/>
    <property type="evidence" value="ECO:0007669"/>
    <property type="project" value="UniProtKB-UniRule"/>
</dbReference>
<evidence type="ECO:0000256" key="12">
    <source>
        <dbReference type="ARBA" id="ARBA00025536"/>
    </source>
</evidence>
<dbReference type="Pfam" id="PF04053">
    <property type="entry name" value="B-prop_COPA_B_2nd"/>
    <property type="match status" value="1"/>
</dbReference>
<proteinExistence type="inferred from homology"/>
<dbReference type="Gene3D" id="1.25.40.470">
    <property type="match status" value="1"/>
</dbReference>
<dbReference type="InterPro" id="IPR056176">
    <property type="entry name" value="TPR_COPA_B"/>
</dbReference>
<dbReference type="PROSITE" id="PS50082">
    <property type="entry name" value="WD_REPEATS_2"/>
    <property type="match status" value="4"/>
</dbReference>
<dbReference type="FunFam" id="2.130.10.10:FF:000016">
    <property type="entry name" value="Coatomer alpha subunit, putative"/>
    <property type="match status" value="1"/>
</dbReference>
<evidence type="ECO:0000256" key="11">
    <source>
        <dbReference type="ARBA" id="ARBA00023329"/>
    </source>
</evidence>
<accession>A0A1R2D503</accession>